<dbReference type="Proteomes" id="UP000322530">
    <property type="component" value="Unassembled WGS sequence"/>
</dbReference>
<dbReference type="OrthoDB" id="9813214at2"/>
<dbReference type="PANTHER" id="PTHR46401">
    <property type="entry name" value="GLYCOSYLTRANSFERASE WBBK-RELATED"/>
    <property type="match status" value="1"/>
</dbReference>
<keyword evidence="5" id="KW-1185">Reference proteome</keyword>
<protein>
    <submittedName>
        <fullName evidence="4">Uncharacterized protein</fullName>
    </submittedName>
</protein>
<evidence type="ECO:0000259" key="2">
    <source>
        <dbReference type="Pfam" id="PF00534"/>
    </source>
</evidence>
<feature type="domain" description="Glycosyl transferase family 1" evidence="2">
    <location>
        <begin position="229"/>
        <end position="399"/>
    </location>
</feature>
<keyword evidence="1" id="KW-0808">Transferase</keyword>
<evidence type="ECO:0000256" key="1">
    <source>
        <dbReference type="ARBA" id="ARBA00022679"/>
    </source>
</evidence>
<sequence length="437" mass="49705">MKMLFPIHDSETEAIVQISQPLCICMHVARALQDDVRLRRNAATLAQAGCQVLVVDVQADKPSSLEENSTEIQPYMLQHIALRPNFQQRRFADGYGINALNCFLIATSILLKQAADIYHACEWTALPACFVAALIRRKPLIFEAYELPLEDRPSHALTRGRRFFYIWMRAFLRYVLPRCAAVITVSPPIARELQRKYHMSNVVLIRNIPLYKDKDKDKGSKMSTSERLRIHLDLPAQTRIALYQGNLQPDRGLERLVRAAAYLDPGQVIVLLGQNIGTTRAELEQLIQLQGVQDRVKIISAVPYETLQDWTASANIGLTIIPLDYTRNMKMALPNKLFEYIHAGLPVLSSPLEAVGEILTTYDLGQVVRSMDPADIGTAINAMLNDPPELERISQHARQIARTELCWQKESQQLLQLYQYIAEQSKQLYLQMGVRRF</sequence>
<dbReference type="EMBL" id="BIXY01000004">
    <property type="protein sequence ID" value="GCF06928.1"/>
    <property type="molecule type" value="Genomic_DNA"/>
</dbReference>
<dbReference type="PANTHER" id="PTHR46401:SF2">
    <property type="entry name" value="GLYCOSYLTRANSFERASE WBBK-RELATED"/>
    <property type="match status" value="1"/>
</dbReference>
<evidence type="ECO:0000313" key="4">
    <source>
        <dbReference type="EMBL" id="GCF06928.1"/>
    </source>
</evidence>
<dbReference type="GO" id="GO:0009103">
    <property type="term" value="P:lipopolysaccharide biosynthetic process"/>
    <property type="evidence" value="ECO:0007669"/>
    <property type="project" value="TreeGrafter"/>
</dbReference>
<dbReference type="RefSeq" id="WP_149399980.1">
    <property type="nucleotide sequence ID" value="NZ_BIXY01000004.1"/>
</dbReference>
<dbReference type="GO" id="GO:0016757">
    <property type="term" value="F:glycosyltransferase activity"/>
    <property type="evidence" value="ECO:0007669"/>
    <property type="project" value="InterPro"/>
</dbReference>
<reference evidence="4 5" key="1">
    <citation type="submission" date="2019-01" db="EMBL/GenBank/DDBJ databases">
        <title>Draft genome sequence of Dictyobacter sp. Uno17.</title>
        <authorList>
            <person name="Wang C.M."/>
            <person name="Zheng Y."/>
            <person name="Sakai Y."/>
            <person name="Abe K."/>
            <person name="Yokota A."/>
            <person name="Yabe S."/>
        </authorList>
    </citation>
    <scope>NUCLEOTIDE SEQUENCE [LARGE SCALE GENOMIC DNA]</scope>
    <source>
        <strain evidence="4 5">Uno17</strain>
    </source>
</reference>
<accession>A0A5A5T6D7</accession>
<proteinExistence type="predicted"/>
<feature type="domain" description="Glycosyltransferase subfamily 4-like N-terminal" evidence="3">
    <location>
        <begin position="40"/>
        <end position="207"/>
    </location>
</feature>
<evidence type="ECO:0000313" key="5">
    <source>
        <dbReference type="Proteomes" id="UP000322530"/>
    </source>
</evidence>
<dbReference type="Pfam" id="PF13439">
    <property type="entry name" value="Glyco_transf_4"/>
    <property type="match status" value="1"/>
</dbReference>
<dbReference type="InterPro" id="IPR028098">
    <property type="entry name" value="Glyco_trans_4-like_N"/>
</dbReference>
<dbReference type="InterPro" id="IPR001296">
    <property type="entry name" value="Glyco_trans_1"/>
</dbReference>
<dbReference type="Pfam" id="PF00534">
    <property type="entry name" value="Glycos_transf_1"/>
    <property type="match status" value="1"/>
</dbReference>
<dbReference type="CDD" id="cd03801">
    <property type="entry name" value="GT4_PimA-like"/>
    <property type="match status" value="1"/>
</dbReference>
<name>A0A5A5T6D7_9CHLR</name>
<dbReference type="AlphaFoldDB" id="A0A5A5T6D7"/>
<organism evidence="4 5">
    <name type="scientific">Dictyobacter arantiisoli</name>
    <dbReference type="NCBI Taxonomy" id="2014874"/>
    <lineage>
        <taxon>Bacteria</taxon>
        <taxon>Bacillati</taxon>
        <taxon>Chloroflexota</taxon>
        <taxon>Ktedonobacteria</taxon>
        <taxon>Ktedonobacterales</taxon>
        <taxon>Dictyobacteraceae</taxon>
        <taxon>Dictyobacter</taxon>
    </lineage>
</organism>
<dbReference type="SUPFAM" id="SSF53756">
    <property type="entry name" value="UDP-Glycosyltransferase/glycogen phosphorylase"/>
    <property type="match status" value="1"/>
</dbReference>
<evidence type="ECO:0000259" key="3">
    <source>
        <dbReference type="Pfam" id="PF13439"/>
    </source>
</evidence>
<comment type="caution">
    <text evidence="4">The sequence shown here is derived from an EMBL/GenBank/DDBJ whole genome shotgun (WGS) entry which is preliminary data.</text>
</comment>
<gene>
    <name evidence="4" type="ORF">KDI_04920</name>
</gene>
<dbReference type="Gene3D" id="3.40.50.2000">
    <property type="entry name" value="Glycogen Phosphorylase B"/>
    <property type="match status" value="2"/>
</dbReference>